<keyword evidence="2 5" id="KW-0645">Protease</keyword>
<comment type="similarity">
    <text evidence="1 5 6">Belongs to the peptidase S8 family.</text>
</comment>
<dbReference type="GO" id="GO:0004252">
    <property type="term" value="F:serine-type endopeptidase activity"/>
    <property type="evidence" value="ECO:0007669"/>
    <property type="project" value="UniProtKB-UniRule"/>
</dbReference>
<dbReference type="Pfam" id="PF01833">
    <property type="entry name" value="TIG"/>
    <property type="match status" value="2"/>
</dbReference>
<dbReference type="InterPro" id="IPR023827">
    <property type="entry name" value="Peptidase_S8_Asp-AS"/>
</dbReference>
<dbReference type="GO" id="GO:0006508">
    <property type="term" value="P:proteolysis"/>
    <property type="evidence" value="ECO:0007669"/>
    <property type="project" value="UniProtKB-KW"/>
</dbReference>
<evidence type="ECO:0000256" key="7">
    <source>
        <dbReference type="SAM" id="Phobius"/>
    </source>
</evidence>
<evidence type="ECO:0000259" key="9">
    <source>
        <dbReference type="Pfam" id="PF01833"/>
    </source>
</evidence>
<feature type="domain" description="IPT/TIG" evidence="9">
    <location>
        <begin position="211"/>
        <end position="288"/>
    </location>
</feature>
<name>A0A1G2FHV0_9BACT</name>
<comment type="caution">
    <text evidence="10">The sequence shown here is derived from an EMBL/GenBank/DDBJ whole genome shotgun (WGS) entry which is preliminary data.</text>
</comment>
<dbReference type="STRING" id="1801997.A3J64_02845"/>
<evidence type="ECO:0000256" key="5">
    <source>
        <dbReference type="PROSITE-ProRule" id="PRU01240"/>
    </source>
</evidence>
<dbReference type="InterPro" id="IPR000209">
    <property type="entry name" value="Peptidase_S8/S53_dom"/>
</dbReference>
<evidence type="ECO:0000313" key="10">
    <source>
        <dbReference type="EMBL" id="OGZ37659.1"/>
    </source>
</evidence>
<dbReference type="InterPro" id="IPR014756">
    <property type="entry name" value="Ig_E-set"/>
</dbReference>
<evidence type="ECO:0008006" key="12">
    <source>
        <dbReference type="Google" id="ProtNLM"/>
    </source>
</evidence>
<proteinExistence type="inferred from homology"/>
<feature type="active site" description="Charge relay system" evidence="5">
    <location>
        <position position="395"/>
    </location>
</feature>
<gene>
    <name evidence="10" type="ORF">A3J64_02845</name>
</gene>
<dbReference type="PROSITE" id="PS00138">
    <property type="entry name" value="SUBTILASE_SER"/>
    <property type="match status" value="1"/>
</dbReference>
<dbReference type="PROSITE" id="PS51892">
    <property type="entry name" value="SUBTILASE"/>
    <property type="match status" value="1"/>
</dbReference>
<evidence type="ECO:0000256" key="1">
    <source>
        <dbReference type="ARBA" id="ARBA00011073"/>
    </source>
</evidence>
<dbReference type="Pfam" id="PF00082">
    <property type="entry name" value="Peptidase_S8"/>
    <property type="match status" value="1"/>
</dbReference>
<keyword evidence="3 5" id="KW-0378">Hydrolase</keyword>
<dbReference type="InterPro" id="IPR023828">
    <property type="entry name" value="Peptidase_S8_Ser-AS"/>
</dbReference>
<dbReference type="InterPro" id="IPR036852">
    <property type="entry name" value="Peptidase_S8/S53_dom_sf"/>
</dbReference>
<dbReference type="EMBL" id="MHNB01000001">
    <property type="protein sequence ID" value="OGZ37659.1"/>
    <property type="molecule type" value="Genomic_DNA"/>
</dbReference>
<evidence type="ECO:0000256" key="3">
    <source>
        <dbReference type="ARBA" id="ARBA00022801"/>
    </source>
</evidence>
<evidence type="ECO:0000313" key="11">
    <source>
        <dbReference type="Proteomes" id="UP000177061"/>
    </source>
</evidence>
<dbReference type="InterPro" id="IPR051048">
    <property type="entry name" value="Peptidase_S8/S53_subtilisin"/>
</dbReference>
<keyword evidence="7" id="KW-0812">Transmembrane</keyword>
<evidence type="ECO:0000256" key="4">
    <source>
        <dbReference type="ARBA" id="ARBA00022825"/>
    </source>
</evidence>
<evidence type="ECO:0000256" key="2">
    <source>
        <dbReference type="ARBA" id="ARBA00022670"/>
    </source>
</evidence>
<dbReference type="InterPro" id="IPR002909">
    <property type="entry name" value="IPT_dom"/>
</dbReference>
<evidence type="ECO:0000259" key="8">
    <source>
        <dbReference type="Pfam" id="PF00082"/>
    </source>
</evidence>
<accession>A0A1G2FHV0</accession>
<keyword evidence="4 5" id="KW-0720">Serine protease</keyword>
<dbReference type="PRINTS" id="PR00723">
    <property type="entry name" value="SUBTILISIN"/>
</dbReference>
<dbReference type="SUPFAM" id="SSF81296">
    <property type="entry name" value="E set domains"/>
    <property type="match status" value="2"/>
</dbReference>
<reference evidence="10 11" key="1">
    <citation type="journal article" date="2016" name="Nat. Commun.">
        <title>Thousands of microbial genomes shed light on interconnected biogeochemical processes in an aquifer system.</title>
        <authorList>
            <person name="Anantharaman K."/>
            <person name="Brown C.T."/>
            <person name="Hug L.A."/>
            <person name="Sharon I."/>
            <person name="Castelle C.J."/>
            <person name="Probst A.J."/>
            <person name="Thomas B.C."/>
            <person name="Singh A."/>
            <person name="Wilkins M.J."/>
            <person name="Karaoz U."/>
            <person name="Brodie E.L."/>
            <person name="Williams K.H."/>
            <person name="Hubbard S.S."/>
            <person name="Banfield J.F."/>
        </authorList>
    </citation>
    <scope>NUCLEOTIDE SEQUENCE [LARGE SCALE GENOMIC DNA]</scope>
</reference>
<dbReference type="Gene3D" id="3.40.50.200">
    <property type="entry name" value="Peptidase S8/S53 domain"/>
    <property type="match status" value="1"/>
</dbReference>
<dbReference type="Proteomes" id="UP000177061">
    <property type="component" value="Unassembled WGS sequence"/>
</dbReference>
<dbReference type="PROSITE" id="PS00136">
    <property type="entry name" value="SUBTILASE_ASP"/>
    <property type="match status" value="1"/>
</dbReference>
<dbReference type="PANTHER" id="PTHR43399">
    <property type="entry name" value="SUBTILISIN-RELATED"/>
    <property type="match status" value="1"/>
</dbReference>
<dbReference type="PANTHER" id="PTHR43399:SF4">
    <property type="entry name" value="CELL WALL-ASSOCIATED PROTEASE"/>
    <property type="match status" value="1"/>
</dbReference>
<feature type="active site" description="Charge relay system" evidence="5">
    <location>
        <position position="340"/>
    </location>
</feature>
<organism evidence="10 11">
    <name type="scientific">Candidatus Portnoybacteria bacterium RIFCSPHIGHO2_12_FULL_38_9</name>
    <dbReference type="NCBI Taxonomy" id="1801997"/>
    <lineage>
        <taxon>Bacteria</taxon>
        <taxon>Candidatus Portnoyibacteriota</taxon>
    </lineage>
</organism>
<feature type="domain" description="Peptidase S8/S53" evidence="8">
    <location>
        <begin position="332"/>
        <end position="607"/>
    </location>
</feature>
<feature type="active site" description="Charge relay system" evidence="5">
    <location>
        <position position="571"/>
    </location>
</feature>
<protein>
    <recommendedName>
        <fullName evidence="12">Peptidase S8/S53 domain-containing protein</fullName>
    </recommendedName>
</protein>
<feature type="transmembrane region" description="Helical" evidence="7">
    <location>
        <begin position="14"/>
        <end position="36"/>
    </location>
</feature>
<dbReference type="SUPFAM" id="SSF52743">
    <property type="entry name" value="Subtilisin-like"/>
    <property type="match status" value="1"/>
</dbReference>
<dbReference type="AlphaFoldDB" id="A0A1G2FHV0"/>
<dbReference type="InterPro" id="IPR013783">
    <property type="entry name" value="Ig-like_fold"/>
</dbReference>
<dbReference type="CDD" id="cd07473">
    <property type="entry name" value="Peptidases_S8_Subtilisin_like"/>
    <property type="match status" value="1"/>
</dbReference>
<keyword evidence="7" id="KW-0472">Membrane</keyword>
<dbReference type="Gene3D" id="2.60.40.10">
    <property type="entry name" value="Immunoglobulins"/>
    <property type="match status" value="2"/>
</dbReference>
<dbReference type="InterPro" id="IPR015500">
    <property type="entry name" value="Peptidase_S8_subtilisin-rel"/>
</dbReference>
<feature type="domain" description="IPT/TIG" evidence="9">
    <location>
        <begin position="126"/>
        <end position="195"/>
    </location>
</feature>
<sequence length="821" mass="90044">MNLKLKSQIKSQKGFIPIIFTIIGAVIITSINFSFVNNAYAYKSISPVKGYPGGTLSISYDSKDCLVSGNGRVTVGGIEAEIKNWYPCVAYIYVTIPNNITGGDVIVYTYSGETQNIGYLTVYQPPAISSIFPTTVIPGVTEVTIKGSRFDNSKGYYDNVYFNGIKATTVRSWTDAEIVVVAPTGITAGKISIKIDPFDEIDGPPFSLLTPVITSISPANVIPGATIITVKGQNFGNKWLVGDDLYFDEKPAKEKRDVISWTDTEIKTYVPKEVTNAGIVSIKKGSWGVDTVYGPSFSIQKKVSNDTYSNYQTSYLETIRAPNAWSITKGSKNVVVAVIDDGVYVNHPDLRENIWINKNEVIGNRIDDDGNGYIDDIYGWDFISNNGEMTVKGSHGTILAGILGAVGDNDEGIAGISWDVKIMPLIVCDTKYCSPNAIINAIKYAADNGSNIINLSLGTWVTTGYSTIYNEAIKYAYNKGVIIVAAAGNGDIEGGIGQNLDIIPQSLVCNDNEQNMVIGVGAVNNDKYRLSWSNFGKCVDIYAPGYDIISTQAPNYSTVEGFYTIKNNGTSFSAPMVSGAAALLKAKYPTMSNYEIRDRLIKNSSNGVLDVYKALNQPYTYQIVKREDGSLVKTITDPTVYLIENGEKRPILSAAIFNAFGYIWDKIIAITQGEIDIYPLGPGVNISSPVSNPNIINAVDIPEGTLIRARGDIDIYIVKYVGSKKFKRLILSPSVFNNYGHLRWEDIMDVDQSIVDSFITSNLVRAVYDHKIYVLYPSGDTGEKRWVKDYNVLTRLGYDPDAVYEINQFDRDSYTTGSLIE</sequence>
<keyword evidence="7" id="KW-1133">Transmembrane helix</keyword>
<evidence type="ECO:0000256" key="6">
    <source>
        <dbReference type="RuleBase" id="RU003355"/>
    </source>
</evidence>
<dbReference type="InterPro" id="IPR034204">
    <property type="entry name" value="PfSUB1-like_cat_dom"/>
</dbReference>